<name>A0A914X3I7_9BILA</name>
<dbReference type="Pfam" id="PF00560">
    <property type="entry name" value="LRR_1"/>
    <property type="match status" value="1"/>
</dbReference>
<evidence type="ECO:0000256" key="3">
    <source>
        <dbReference type="ARBA" id="ARBA00022737"/>
    </source>
</evidence>
<dbReference type="Gene3D" id="3.80.10.10">
    <property type="entry name" value="Ribonuclease Inhibitor"/>
    <property type="match status" value="4"/>
</dbReference>
<dbReference type="InterPro" id="IPR003591">
    <property type="entry name" value="Leu-rich_rpt_typical-subtyp"/>
</dbReference>
<dbReference type="PROSITE" id="PS51450">
    <property type="entry name" value="LRR"/>
    <property type="match status" value="2"/>
</dbReference>
<feature type="domain" description="Ig-like" evidence="8">
    <location>
        <begin position="398"/>
        <end position="514"/>
    </location>
</feature>
<dbReference type="InterPro" id="IPR013783">
    <property type="entry name" value="Ig-like_fold"/>
</dbReference>
<feature type="region of interest" description="Disordered" evidence="5">
    <location>
        <begin position="447"/>
        <end position="470"/>
    </location>
</feature>
<keyword evidence="1" id="KW-0433">Leucine-rich repeat</keyword>
<dbReference type="PROSITE" id="PS50853">
    <property type="entry name" value="FN3"/>
    <property type="match status" value="1"/>
</dbReference>
<evidence type="ECO:0000256" key="4">
    <source>
        <dbReference type="ARBA" id="ARBA00023157"/>
    </source>
</evidence>
<dbReference type="InterPro" id="IPR003599">
    <property type="entry name" value="Ig_sub"/>
</dbReference>
<dbReference type="InterPro" id="IPR032675">
    <property type="entry name" value="LRR_dom_sf"/>
</dbReference>
<evidence type="ECO:0000259" key="9">
    <source>
        <dbReference type="PROSITE" id="PS50853"/>
    </source>
</evidence>
<dbReference type="SUPFAM" id="SSF48726">
    <property type="entry name" value="Immunoglobulin"/>
    <property type="match status" value="1"/>
</dbReference>
<feature type="region of interest" description="Disordered" evidence="5">
    <location>
        <begin position="699"/>
        <end position="723"/>
    </location>
</feature>
<keyword evidence="3" id="KW-0677">Repeat</keyword>
<feature type="chain" id="PRO_5037525216" evidence="7">
    <location>
        <begin position="22"/>
        <end position="723"/>
    </location>
</feature>
<proteinExistence type="predicted"/>
<keyword evidence="10" id="KW-1185">Reference proteome</keyword>
<evidence type="ECO:0000256" key="6">
    <source>
        <dbReference type="SAM" id="Phobius"/>
    </source>
</evidence>
<dbReference type="PROSITE" id="PS50835">
    <property type="entry name" value="IG_LIKE"/>
    <property type="match status" value="1"/>
</dbReference>
<feature type="domain" description="Fibronectin type-III" evidence="9">
    <location>
        <begin position="517"/>
        <end position="611"/>
    </location>
</feature>
<evidence type="ECO:0000256" key="2">
    <source>
        <dbReference type="ARBA" id="ARBA00022729"/>
    </source>
</evidence>
<evidence type="ECO:0000256" key="7">
    <source>
        <dbReference type="SAM" id="SignalP"/>
    </source>
</evidence>
<dbReference type="AlphaFoldDB" id="A0A914X3I7"/>
<dbReference type="InterPro" id="IPR007110">
    <property type="entry name" value="Ig-like_dom"/>
</dbReference>
<dbReference type="InterPro" id="IPR003961">
    <property type="entry name" value="FN3_dom"/>
</dbReference>
<dbReference type="PANTHER" id="PTHR24366">
    <property type="entry name" value="IG(IMMUNOGLOBULIN) AND LRR(LEUCINE RICH REPEAT) DOMAINS"/>
    <property type="match status" value="1"/>
</dbReference>
<keyword evidence="6" id="KW-1133">Transmembrane helix</keyword>
<dbReference type="WBParaSite" id="PSAMB.scaffold6192size9987.g28050.t1">
    <property type="protein sequence ID" value="PSAMB.scaffold6192size9987.g28050.t1"/>
    <property type="gene ID" value="PSAMB.scaffold6192size9987.g28050"/>
</dbReference>
<dbReference type="InterPro" id="IPR001611">
    <property type="entry name" value="Leu-rich_rpt"/>
</dbReference>
<evidence type="ECO:0000259" key="8">
    <source>
        <dbReference type="PROSITE" id="PS50835"/>
    </source>
</evidence>
<keyword evidence="6" id="KW-0812">Transmembrane</keyword>
<dbReference type="Proteomes" id="UP000887566">
    <property type="component" value="Unplaced"/>
</dbReference>
<feature type="signal peptide" evidence="7">
    <location>
        <begin position="1"/>
        <end position="21"/>
    </location>
</feature>
<feature type="compositionally biased region" description="Basic and acidic residues" evidence="5">
    <location>
        <begin position="712"/>
        <end position="723"/>
    </location>
</feature>
<dbReference type="Gene3D" id="2.60.40.10">
    <property type="entry name" value="Immunoglobulins"/>
    <property type="match status" value="1"/>
</dbReference>
<reference evidence="11" key="1">
    <citation type="submission" date="2022-11" db="UniProtKB">
        <authorList>
            <consortium name="WormBaseParasite"/>
        </authorList>
    </citation>
    <scope>IDENTIFICATION</scope>
</reference>
<organism evidence="10 11">
    <name type="scientific">Plectus sambesii</name>
    <dbReference type="NCBI Taxonomy" id="2011161"/>
    <lineage>
        <taxon>Eukaryota</taxon>
        <taxon>Metazoa</taxon>
        <taxon>Ecdysozoa</taxon>
        <taxon>Nematoda</taxon>
        <taxon>Chromadorea</taxon>
        <taxon>Plectida</taxon>
        <taxon>Plectina</taxon>
        <taxon>Plectoidea</taxon>
        <taxon>Plectidae</taxon>
        <taxon>Plectus</taxon>
    </lineage>
</organism>
<feature type="transmembrane region" description="Helical" evidence="6">
    <location>
        <begin position="620"/>
        <end position="642"/>
    </location>
</feature>
<dbReference type="SUPFAM" id="SSF52058">
    <property type="entry name" value="L domain-like"/>
    <property type="match status" value="1"/>
</dbReference>
<dbReference type="PANTHER" id="PTHR24366:SF96">
    <property type="entry name" value="LEUCINE RICH REPEAT CONTAINING 53"/>
    <property type="match status" value="1"/>
</dbReference>
<evidence type="ECO:0000313" key="11">
    <source>
        <dbReference type="WBParaSite" id="PSAMB.scaffold6192size9987.g28050.t1"/>
    </source>
</evidence>
<sequence>MICKSTASIFLLIAAFATIAAYECPNGCTCPSSENAAFDCQRLNSPDARTLFTDLKQFASLRRLSIRRSNLRTLMTLPNLPQLQYLDLSFNHIDTIMTYGSFPNVKELNLQNNHLRVLRRDEFTTFPNVETLNLESNRIHTIDWETFRLFKLTRLYLGSNAIQLISEHMFRFTPNLQYLDMSGNRLTEVHSSNFFFSQQLKQIDLSANQLSRLEYDSFAPLYHLEMLDLSNNNFTAVPGPQLRQLAGLRSLNMSANPIEILSQGDFLGVSLEEIVITRCSRLRLIAAGAFAYLTFLHSVNVSGNANLVYISPQATARSTALQTLDASNCQLETLPSEIMQATKVGVLLAGNPLQCGCIRQELVNNQGKILDIAMAKCKDDKDASIWPLSNAPSDSCRPEPIIPFGTSVVASVGATLSIFCAAKTYSNQLIWTLPDKEQMMPKREQLIAPPTDSPDHLYGRPVTTGDYSSSNSVQRINATAEQLRFDVLLPVDSGTYQCAIKQDKHVSHRTINLTVYRPAIIIYPLEIGSHYVTVAWNASLSISSAHVRAYIYVKENGVANRAIMLSIGNPWYSYNVMRLRPDSNYTLCLTYMLGVNETIFETCTDVTTQAPLTLLSTLNLSVLFTLLIFAGLIALVCTARCLHRRFYIWQEEKYRSRMNQSISGQSFLSSNDSVASRSITYENNLPMSMSNYSNASSLASSRCTTGRRSHRPSRDLSIRDMAL</sequence>
<keyword evidence="2 7" id="KW-0732">Signal</keyword>
<dbReference type="Pfam" id="PF13855">
    <property type="entry name" value="LRR_8"/>
    <property type="match status" value="2"/>
</dbReference>
<dbReference type="SMART" id="SM00409">
    <property type="entry name" value="IG"/>
    <property type="match status" value="1"/>
</dbReference>
<accession>A0A914X3I7</accession>
<dbReference type="InterPro" id="IPR036179">
    <property type="entry name" value="Ig-like_dom_sf"/>
</dbReference>
<protein>
    <submittedName>
        <fullName evidence="11">Ig-like domain-containing protein</fullName>
    </submittedName>
</protein>
<keyword evidence="6" id="KW-0472">Membrane</keyword>
<evidence type="ECO:0000256" key="1">
    <source>
        <dbReference type="ARBA" id="ARBA00022614"/>
    </source>
</evidence>
<keyword evidence="4" id="KW-1015">Disulfide bond</keyword>
<evidence type="ECO:0000313" key="10">
    <source>
        <dbReference type="Proteomes" id="UP000887566"/>
    </source>
</evidence>
<evidence type="ECO:0000256" key="5">
    <source>
        <dbReference type="SAM" id="MobiDB-lite"/>
    </source>
</evidence>
<dbReference type="SMART" id="SM00369">
    <property type="entry name" value="LRR_TYP"/>
    <property type="match status" value="9"/>
</dbReference>